<evidence type="ECO:0000256" key="1">
    <source>
        <dbReference type="SAM" id="SignalP"/>
    </source>
</evidence>
<gene>
    <name evidence="2" type="ORF">Taro_051860</name>
</gene>
<accession>A0A843XHY4</accession>
<dbReference type="EMBL" id="NMUH01008488">
    <property type="protein sequence ID" value="MQM18862.1"/>
    <property type="molecule type" value="Genomic_DNA"/>
</dbReference>
<keyword evidence="1" id="KW-0732">Signal</keyword>
<keyword evidence="3" id="KW-1185">Reference proteome</keyword>
<evidence type="ECO:0000313" key="3">
    <source>
        <dbReference type="Proteomes" id="UP000652761"/>
    </source>
</evidence>
<name>A0A843XHY4_COLES</name>
<feature type="signal peptide" evidence="1">
    <location>
        <begin position="1"/>
        <end position="26"/>
    </location>
</feature>
<comment type="caution">
    <text evidence="2">The sequence shown here is derived from an EMBL/GenBank/DDBJ whole genome shotgun (WGS) entry which is preliminary data.</text>
</comment>
<organism evidence="2 3">
    <name type="scientific">Colocasia esculenta</name>
    <name type="common">Wild taro</name>
    <name type="synonym">Arum esculentum</name>
    <dbReference type="NCBI Taxonomy" id="4460"/>
    <lineage>
        <taxon>Eukaryota</taxon>
        <taxon>Viridiplantae</taxon>
        <taxon>Streptophyta</taxon>
        <taxon>Embryophyta</taxon>
        <taxon>Tracheophyta</taxon>
        <taxon>Spermatophyta</taxon>
        <taxon>Magnoliopsida</taxon>
        <taxon>Liliopsida</taxon>
        <taxon>Araceae</taxon>
        <taxon>Aroideae</taxon>
        <taxon>Colocasieae</taxon>
        <taxon>Colocasia</taxon>
    </lineage>
</organism>
<dbReference type="AlphaFoldDB" id="A0A843XHY4"/>
<feature type="non-terminal residue" evidence="2">
    <location>
        <position position="1"/>
    </location>
</feature>
<evidence type="ECO:0000313" key="2">
    <source>
        <dbReference type="EMBL" id="MQM18862.1"/>
    </source>
</evidence>
<sequence length="185" mass="20587">ANSSSSNLPPVLLYLCRALFLSHSTARVPLGIGQFAFSELGASTLPFPRISCHCRLPSLLFPACHHTAVLHPLRRRSFFLLQAWSRAPSFPPLRVLFPHLPAFFAPLFCHCDRRDTSHAPPPEVPASSPSVTFPPPPPLPYEQFNKDFYEKPSVSDAGDISGGKEDRANQAMGNASFFLWYVRDR</sequence>
<protein>
    <submittedName>
        <fullName evidence="2">Uncharacterized protein</fullName>
    </submittedName>
</protein>
<proteinExistence type="predicted"/>
<reference evidence="2" key="1">
    <citation type="submission" date="2017-07" db="EMBL/GenBank/DDBJ databases">
        <title>Taro Niue Genome Assembly and Annotation.</title>
        <authorList>
            <person name="Atibalentja N."/>
            <person name="Keating K."/>
            <person name="Fields C.J."/>
        </authorList>
    </citation>
    <scope>NUCLEOTIDE SEQUENCE</scope>
    <source>
        <strain evidence="2">Niue_2</strain>
        <tissue evidence="2">Leaf</tissue>
    </source>
</reference>
<dbReference type="Proteomes" id="UP000652761">
    <property type="component" value="Unassembled WGS sequence"/>
</dbReference>
<feature type="chain" id="PRO_5032904063" evidence="1">
    <location>
        <begin position="27"/>
        <end position="185"/>
    </location>
</feature>